<dbReference type="Proteomes" id="UP000016930">
    <property type="component" value="Unassembled WGS sequence"/>
</dbReference>
<dbReference type="AlphaFoldDB" id="M2PM58"/>
<dbReference type="HOGENOM" id="CLU_2014981_0_0_1"/>
<name>M2PM58_CERS8</name>
<evidence type="ECO:0000313" key="2">
    <source>
        <dbReference type="Proteomes" id="UP000016930"/>
    </source>
</evidence>
<gene>
    <name evidence="1" type="ORF">CERSUDRAFT_94450</name>
</gene>
<reference evidence="1 2" key="1">
    <citation type="journal article" date="2012" name="Proc. Natl. Acad. Sci. U.S.A.">
        <title>Comparative genomics of Ceriporiopsis subvermispora and Phanerochaete chrysosporium provide insight into selective ligninolysis.</title>
        <authorList>
            <person name="Fernandez-Fueyo E."/>
            <person name="Ruiz-Duenas F.J."/>
            <person name="Ferreira P."/>
            <person name="Floudas D."/>
            <person name="Hibbett D.S."/>
            <person name="Canessa P."/>
            <person name="Larrondo L.F."/>
            <person name="James T.Y."/>
            <person name="Seelenfreund D."/>
            <person name="Lobos S."/>
            <person name="Polanco R."/>
            <person name="Tello M."/>
            <person name="Honda Y."/>
            <person name="Watanabe T."/>
            <person name="Watanabe T."/>
            <person name="Ryu J.S."/>
            <person name="Kubicek C.P."/>
            <person name="Schmoll M."/>
            <person name="Gaskell J."/>
            <person name="Hammel K.E."/>
            <person name="St John F.J."/>
            <person name="Vanden Wymelenberg A."/>
            <person name="Sabat G."/>
            <person name="Splinter BonDurant S."/>
            <person name="Syed K."/>
            <person name="Yadav J.S."/>
            <person name="Doddapaneni H."/>
            <person name="Subramanian V."/>
            <person name="Lavin J.L."/>
            <person name="Oguiza J.A."/>
            <person name="Perez G."/>
            <person name="Pisabarro A.G."/>
            <person name="Ramirez L."/>
            <person name="Santoyo F."/>
            <person name="Master E."/>
            <person name="Coutinho P.M."/>
            <person name="Henrissat B."/>
            <person name="Lombard V."/>
            <person name="Magnuson J.K."/>
            <person name="Kuees U."/>
            <person name="Hori C."/>
            <person name="Igarashi K."/>
            <person name="Samejima M."/>
            <person name="Held B.W."/>
            <person name="Barry K.W."/>
            <person name="LaButti K.M."/>
            <person name="Lapidus A."/>
            <person name="Lindquist E.A."/>
            <person name="Lucas S.M."/>
            <person name="Riley R."/>
            <person name="Salamov A.A."/>
            <person name="Hoffmeister D."/>
            <person name="Schwenk D."/>
            <person name="Hadar Y."/>
            <person name="Yarden O."/>
            <person name="de Vries R.P."/>
            <person name="Wiebenga A."/>
            <person name="Stenlid J."/>
            <person name="Eastwood D."/>
            <person name="Grigoriev I.V."/>
            <person name="Berka R.M."/>
            <person name="Blanchette R.A."/>
            <person name="Kersten P."/>
            <person name="Martinez A.T."/>
            <person name="Vicuna R."/>
            <person name="Cullen D."/>
        </authorList>
    </citation>
    <scope>NUCLEOTIDE SEQUENCE [LARGE SCALE GENOMIC DNA]</scope>
    <source>
        <strain evidence="1 2">B</strain>
    </source>
</reference>
<protein>
    <submittedName>
        <fullName evidence="1">Uncharacterized protein</fullName>
    </submittedName>
</protein>
<proteinExistence type="predicted"/>
<sequence length="123" mass="14190">MHCLALKQRLEQSIDDNICMHLDIRQIVANMFLHHNHIRIKRVALSVGIDICADSMGLLDGICVIPREPAQYREEPLANLTVESRPVLLDLCQFDLYASEEYEVDKVVTWKRAQDGTIQYLVR</sequence>
<accession>M2PM58</accession>
<organism evidence="1 2">
    <name type="scientific">Ceriporiopsis subvermispora (strain B)</name>
    <name type="common">White-rot fungus</name>
    <name type="synonym">Gelatoporia subvermispora</name>
    <dbReference type="NCBI Taxonomy" id="914234"/>
    <lineage>
        <taxon>Eukaryota</taxon>
        <taxon>Fungi</taxon>
        <taxon>Dikarya</taxon>
        <taxon>Basidiomycota</taxon>
        <taxon>Agaricomycotina</taxon>
        <taxon>Agaricomycetes</taxon>
        <taxon>Polyporales</taxon>
        <taxon>Gelatoporiaceae</taxon>
        <taxon>Gelatoporia</taxon>
    </lineage>
</organism>
<dbReference type="EMBL" id="KB445796">
    <property type="protein sequence ID" value="EMD37444.1"/>
    <property type="molecule type" value="Genomic_DNA"/>
</dbReference>
<keyword evidence="2" id="KW-1185">Reference proteome</keyword>
<evidence type="ECO:0000313" key="1">
    <source>
        <dbReference type="EMBL" id="EMD37444.1"/>
    </source>
</evidence>